<dbReference type="InterPro" id="IPR001789">
    <property type="entry name" value="Sig_transdc_resp-reg_receiver"/>
</dbReference>
<evidence type="ECO:0000259" key="2">
    <source>
        <dbReference type="PROSITE" id="PS50110"/>
    </source>
</evidence>
<accession>A0A7C1NMB0</accession>
<dbReference type="SUPFAM" id="SSF52172">
    <property type="entry name" value="CheY-like"/>
    <property type="match status" value="1"/>
</dbReference>
<dbReference type="Gene3D" id="3.40.50.2300">
    <property type="match status" value="1"/>
</dbReference>
<dbReference type="PROSITE" id="PS50110">
    <property type="entry name" value="RESPONSE_REGULATORY"/>
    <property type="match status" value="1"/>
</dbReference>
<evidence type="ECO:0000313" key="3">
    <source>
        <dbReference type="EMBL" id="HEB13483.1"/>
    </source>
</evidence>
<dbReference type="GO" id="GO:0000160">
    <property type="term" value="P:phosphorelay signal transduction system"/>
    <property type="evidence" value="ECO:0007669"/>
    <property type="project" value="InterPro"/>
</dbReference>
<proteinExistence type="predicted"/>
<gene>
    <name evidence="3" type="ORF">ENI13_00710</name>
</gene>
<reference evidence="3" key="1">
    <citation type="journal article" date="2020" name="mSystems">
        <title>Genome- and Community-Level Interaction Insights into Carbon Utilization and Element Cycling Functions of Hydrothermarchaeota in Hydrothermal Sediment.</title>
        <authorList>
            <person name="Zhou Z."/>
            <person name="Liu Y."/>
            <person name="Xu W."/>
            <person name="Pan J."/>
            <person name="Luo Z.H."/>
            <person name="Li M."/>
        </authorList>
    </citation>
    <scope>NUCLEOTIDE SEQUENCE [LARGE SCALE GENOMIC DNA]</scope>
    <source>
        <strain evidence="3">HyVt-369</strain>
    </source>
</reference>
<sequence length="128" mass="13913">MVVNTILAVEDNPTAMKLIEATVNARAKNKVRLLHAPSIKEAMSLFKSHGHGIDVILMDGEVPSGDGTEPEKTLDLVQWMLEQKNSLHIIAMPTVPDLAKKLIKAGCKEAADDKGNAVYRALQFLGII</sequence>
<name>A0A7C1NMB0_UNCC3</name>
<keyword evidence="1" id="KW-0597">Phosphoprotein</keyword>
<dbReference type="Pfam" id="PF00072">
    <property type="entry name" value="Response_reg"/>
    <property type="match status" value="1"/>
</dbReference>
<dbReference type="EMBL" id="DRHL01000035">
    <property type="protein sequence ID" value="HEB13483.1"/>
    <property type="molecule type" value="Genomic_DNA"/>
</dbReference>
<organism evidence="3">
    <name type="scientific">candidate division CPR3 bacterium</name>
    <dbReference type="NCBI Taxonomy" id="2268181"/>
    <lineage>
        <taxon>Bacteria</taxon>
        <taxon>Bacteria division CPR3</taxon>
    </lineage>
</organism>
<dbReference type="InterPro" id="IPR011006">
    <property type="entry name" value="CheY-like_superfamily"/>
</dbReference>
<dbReference type="AlphaFoldDB" id="A0A7C1NMB0"/>
<feature type="domain" description="Response regulatory" evidence="2">
    <location>
        <begin position="5"/>
        <end position="128"/>
    </location>
</feature>
<comment type="caution">
    <text evidence="3">The sequence shown here is derived from an EMBL/GenBank/DDBJ whole genome shotgun (WGS) entry which is preliminary data.</text>
</comment>
<dbReference type="Proteomes" id="UP000885695">
    <property type="component" value="Unassembled WGS sequence"/>
</dbReference>
<evidence type="ECO:0000256" key="1">
    <source>
        <dbReference type="PROSITE-ProRule" id="PRU00169"/>
    </source>
</evidence>
<protein>
    <submittedName>
        <fullName evidence="3">Response regulator</fullName>
    </submittedName>
</protein>
<feature type="modified residue" description="4-aspartylphosphate" evidence="1">
    <location>
        <position position="59"/>
    </location>
</feature>